<proteinExistence type="predicted"/>
<feature type="domain" description="Exonuclease" evidence="2">
    <location>
        <begin position="57"/>
        <end position="225"/>
    </location>
</feature>
<keyword evidence="4" id="KW-1185">Reference proteome</keyword>
<keyword evidence="1" id="KW-0269">Exonuclease</keyword>
<dbReference type="Gene3D" id="3.30.420.10">
    <property type="entry name" value="Ribonuclease H-like superfamily/Ribonuclease H"/>
    <property type="match status" value="1"/>
</dbReference>
<dbReference type="Pfam" id="PF00929">
    <property type="entry name" value="RNase_T"/>
    <property type="match status" value="1"/>
</dbReference>
<dbReference type="RefSeq" id="WP_379051814.1">
    <property type="nucleotide sequence ID" value="NZ_JBHUIK010000002.1"/>
</dbReference>
<reference evidence="4" key="1">
    <citation type="journal article" date="2019" name="Int. J. Syst. Evol. Microbiol.">
        <title>The Global Catalogue of Microorganisms (GCM) 10K type strain sequencing project: providing services to taxonomists for standard genome sequencing and annotation.</title>
        <authorList>
            <consortium name="The Broad Institute Genomics Platform"/>
            <consortium name="The Broad Institute Genome Sequencing Center for Infectious Disease"/>
            <person name="Wu L."/>
            <person name="Ma J."/>
        </authorList>
    </citation>
    <scope>NUCLEOTIDE SEQUENCE [LARGE SCALE GENOMIC DNA]</scope>
    <source>
        <strain evidence="4">CGMCC 1.15474</strain>
    </source>
</reference>
<keyword evidence="1" id="KW-0378">Hydrolase</keyword>
<evidence type="ECO:0000256" key="1">
    <source>
        <dbReference type="ARBA" id="ARBA00022839"/>
    </source>
</evidence>
<organism evidence="3 4">
    <name type="scientific">Metabacillus endolithicus</name>
    <dbReference type="NCBI Taxonomy" id="1535204"/>
    <lineage>
        <taxon>Bacteria</taxon>
        <taxon>Bacillati</taxon>
        <taxon>Bacillota</taxon>
        <taxon>Bacilli</taxon>
        <taxon>Bacillales</taxon>
        <taxon>Bacillaceae</taxon>
        <taxon>Metabacillus</taxon>
    </lineage>
</organism>
<sequence>MPDDIKILKYLFWDQLFFKHRMNKMIQLPEYDHALTSTERFLESQKGIMDKDLSSCTFTIFDLETTGFFPNMGDEIISIGAIKVKNFEILYDEAFYTIMKPINKIPKTVEELTGLSGEILTKAQSFPVGIRKFLDYCKGSILVAHPATFDIEFMKTVLNQWNFPNFSVDFLDSHLMANDLFTEERNYLDNLIERFNISERERHHALNDAVMTANVFIKLLQHYDQSVIKNPKQLIDKIDENCRVNEGYS</sequence>
<dbReference type="PANTHER" id="PTHR30231:SF41">
    <property type="entry name" value="DNA POLYMERASE III SUBUNIT EPSILON"/>
    <property type="match status" value="1"/>
</dbReference>
<dbReference type="InterPro" id="IPR012337">
    <property type="entry name" value="RNaseH-like_sf"/>
</dbReference>
<comment type="caution">
    <text evidence="3">The sequence shown here is derived from an EMBL/GenBank/DDBJ whole genome shotgun (WGS) entry which is preliminary data.</text>
</comment>
<dbReference type="InterPro" id="IPR036397">
    <property type="entry name" value="RNaseH_sf"/>
</dbReference>
<accession>A0ABW5BZU1</accession>
<dbReference type="SUPFAM" id="SSF53098">
    <property type="entry name" value="Ribonuclease H-like"/>
    <property type="match status" value="1"/>
</dbReference>
<dbReference type="SMART" id="SM00479">
    <property type="entry name" value="EXOIII"/>
    <property type="match status" value="1"/>
</dbReference>
<gene>
    <name evidence="3" type="ORF">ACFSKK_12420</name>
</gene>
<dbReference type="CDD" id="cd06127">
    <property type="entry name" value="DEDDh"/>
    <property type="match status" value="1"/>
</dbReference>
<evidence type="ECO:0000313" key="4">
    <source>
        <dbReference type="Proteomes" id="UP001597318"/>
    </source>
</evidence>
<dbReference type="NCBIfam" id="TIGR00573">
    <property type="entry name" value="dnaq"/>
    <property type="match status" value="1"/>
</dbReference>
<dbReference type="InterPro" id="IPR013520">
    <property type="entry name" value="Ribonucl_H"/>
</dbReference>
<dbReference type="Proteomes" id="UP001597318">
    <property type="component" value="Unassembled WGS sequence"/>
</dbReference>
<dbReference type="InterPro" id="IPR006054">
    <property type="entry name" value="DnaQ"/>
</dbReference>
<evidence type="ECO:0000259" key="2">
    <source>
        <dbReference type="SMART" id="SM00479"/>
    </source>
</evidence>
<dbReference type="PANTHER" id="PTHR30231">
    <property type="entry name" value="DNA POLYMERASE III SUBUNIT EPSILON"/>
    <property type="match status" value="1"/>
</dbReference>
<evidence type="ECO:0000313" key="3">
    <source>
        <dbReference type="EMBL" id="MFD2214489.1"/>
    </source>
</evidence>
<name>A0ABW5BZU1_9BACI</name>
<dbReference type="EMBL" id="JBHUIK010000002">
    <property type="protein sequence ID" value="MFD2214489.1"/>
    <property type="molecule type" value="Genomic_DNA"/>
</dbReference>
<protein>
    <submittedName>
        <fullName evidence="3">PolC-type DNA polymerase III</fullName>
    </submittedName>
</protein>
<keyword evidence="1" id="KW-0540">Nuclease</keyword>